<gene>
    <name evidence="2" type="ORF">PFY12_13640</name>
</gene>
<organism evidence="2 3">
    <name type="scientific">Chryseobacterium camelliae</name>
    <dbReference type="NCBI Taxonomy" id="1265445"/>
    <lineage>
        <taxon>Bacteria</taxon>
        <taxon>Pseudomonadati</taxon>
        <taxon>Bacteroidota</taxon>
        <taxon>Flavobacteriia</taxon>
        <taxon>Flavobacteriales</taxon>
        <taxon>Weeksellaceae</taxon>
        <taxon>Chryseobacterium group</taxon>
        <taxon>Chryseobacterium</taxon>
    </lineage>
</organism>
<keyword evidence="3" id="KW-1185">Reference proteome</keyword>
<reference evidence="2 3" key="1">
    <citation type="submission" date="2023-01" db="EMBL/GenBank/DDBJ databases">
        <title>Complete genome of Chryseobacterium camelliae VAN22-5A.</title>
        <authorList>
            <person name="Zong G."/>
            <person name="Cao G."/>
        </authorList>
    </citation>
    <scope>NUCLEOTIDE SEQUENCE [LARGE SCALE GENOMIC DNA]</scope>
    <source>
        <strain evidence="2 3">VAN22-5A</strain>
    </source>
</reference>
<feature type="chain" id="PRO_5047391264" description="DUF4412 domain-containing protein" evidence="1">
    <location>
        <begin position="18"/>
        <end position="202"/>
    </location>
</feature>
<dbReference type="EMBL" id="CP115859">
    <property type="protein sequence ID" value="WBV60074.1"/>
    <property type="molecule type" value="Genomic_DNA"/>
</dbReference>
<accession>A0ABY7QLP9</accession>
<evidence type="ECO:0000256" key="1">
    <source>
        <dbReference type="SAM" id="SignalP"/>
    </source>
</evidence>
<name>A0ABY7QLP9_9FLAO</name>
<proteinExistence type="predicted"/>
<dbReference type="RefSeq" id="WP_271148419.1">
    <property type="nucleotide sequence ID" value="NZ_CP115859.1"/>
</dbReference>
<sequence length="202" mass="23474">MKKLSLYIILFLLLAQANLYSQKAARQDDYTFQVQKEEGDLNNDKHDDHVIVEMNLKEETRPLRVQIFLSRPDGKLQLAVSSVKLIESQYPVDKKGEHNGNAIPDFIIEEGNLKMLTDINNRKSTYTFRYNKGNFELIHISRVIWDGKNTTSETEINLLTKSKIEFDQELGSDKILNKRKKDLKVNLLPKIQEVSFSDLEQF</sequence>
<keyword evidence="1" id="KW-0732">Signal</keyword>
<feature type="signal peptide" evidence="1">
    <location>
        <begin position="1"/>
        <end position="17"/>
    </location>
</feature>
<evidence type="ECO:0000313" key="2">
    <source>
        <dbReference type="EMBL" id="WBV60074.1"/>
    </source>
</evidence>
<dbReference type="Proteomes" id="UP001210978">
    <property type="component" value="Chromosome"/>
</dbReference>
<evidence type="ECO:0008006" key="4">
    <source>
        <dbReference type="Google" id="ProtNLM"/>
    </source>
</evidence>
<evidence type="ECO:0000313" key="3">
    <source>
        <dbReference type="Proteomes" id="UP001210978"/>
    </source>
</evidence>
<protein>
    <recommendedName>
        <fullName evidence="4">DUF4412 domain-containing protein</fullName>
    </recommendedName>
</protein>